<dbReference type="InterPro" id="IPR011032">
    <property type="entry name" value="GroES-like_sf"/>
</dbReference>
<dbReference type="PANTHER" id="PTHR43775">
    <property type="entry name" value="FATTY ACID SYNTHASE"/>
    <property type="match status" value="1"/>
</dbReference>
<dbReference type="RefSeq" id="WP_162931315.1">
    <property type="nucleotide sequence ID" value="NZ_QXMJ01000238.1"/>
</dbReference>
<evidence type="ECO:0000256" key="3">
    <source>
        <dbReference type="ARBA" id="ARBA00023268"/>
    </source>
</evidence>
<dbReference type="SMART" id="SM00829">
    <property type="entry name" value="PKS_ER"/>
    <property type="match status" value="1"/>
</dbReference>
<dbReference type="SUPFAM" id="SSF50129">
    <property type="entry name" value="GroES-like"/>
    <property type="match status" value="1"/>
</dbReference>
<comment type="pathway">
    <text evidence="1">Antibiotic biosynthesis.</text>
</comment>
<dbReference type="AlphaFoldDB" id="A0A505DES9"/>
<dbReference type="Pfam" id="PF22953">
    <property type="entry name" value="SpnB_Rossmann"/>
    <property type="match status" value="1"/>
</dbReference>
<dbReference type="Pfam" id="PF14765">
    <property type="entry name" value="PS-DH"/>
    <property type="match status" value="1"/>
</dbReference>
<name>A0A505DES9_9ACTN</name>
<dbReference type="InterPro" id="IPR049552">
    <property type="entry name" value="PKS_DH_N"/>
</dbReference>
<evidence type="ECO:0000313" key="6">
    <source>
        <dbReference type="EMBL" id="TPQ17676.1"/>
    </source>
</evidence>
<evidence type="ECO:0000313" key="7">
    <source>
        <dbReference type="Proteomes" id="UP000317378"/>
    </source>
</evidence>
<dbReference type="GO" id="GO:0016491">
    <property type="term" value="F:oxidoreductase activity"/>
    <property type="evidence" value="ECO:0007669"/>
    <property type="project" value="InterPro"/>
</dbReference>
<dbReference type="InterPro" id="IPR020807">
    <property type="entry name" value="PKS_DH"/>
</dbReference>
<dbReference type="InterPro" id="IPR001227">
    <property type="entry name" value="Ac_transferase_dom_sf"/>
</dbReference>
<comment type="caution">
    <text evidence="6">The sequence shown here is derived from an EMBL/GenBank/DDBJ whole genome shotgun (WGS) entry which is preliminary data.</text>
</comment>
<dbReference type="InterPro" id="IPR050091">
    <property type="entry name" value="PKS_NRPS_Biosynth_Enz"/>
</dbReference>
<dbReference type="Gene3D" id="3.40.366.10">
    <property type="entry name" value="Malonyl-Coenzyme A Acyl Carrier Protein, domain 2"/>
    <property type="match status" value="1"/>
</dbReference>
<dbReference type="InterPro" id="IPR013154">
    <property type="entry name" value="ADH-like_N"/>
</dbReference>
<dbReference type="Pfam" id="PF21089">
    <property type="entry name" value="PKS_DH_N"/>
    <property type="match status" value="1"/>
</dbReference>
<organism evidence="6 7">
    <name type="scientific">Streptomyces sporangiiformans</name>
    <dbReference type="NCBI Taxonomy" id="2315329"/>
    <lineage>
        <taxon>Bacteria</taxon>
        <taxon>Bacillati</taxon>
        <taxon>Actinomycetota</taxon>
        <taxon>Actinomycetes</taxon>
        <taxon>Kitasatosporales</taxon>
        <taxon>Streptomycetaceae</taxon>
        <taxon>Streptomyces</taxon>
    </lineage>
</organism>
<dbReference type="InterPro" id="IPR042104">
    <property type="entry name" value="PKS_dehydratase_sf"/>
</dbReference>
<dbReference type="InterPro" id="IPR020843">
    <property type="entry name" value="ER"/>
</dbReference>
<dbReference type="Proteomes" id="UP000317378">
    <property type="component" value="Unassembled WGS sequence"/>
</dbReference>
<dbReference type="GO" id="GO:0004312">
    <property type="term" value="F:fatty acid synthase activity"/>
    <property type="evidence" value="ECO:0007669"/>
    <property type="project" value="TreeGrafter"/>
</dbReference>
<dbReference type="InterPro" id="IPR055123">
    <property type="entry name" value="SpnB-like_Rossmann"/>
</dbReference>
<protein>
    <recommendedName>
        <fullName evidence="5">PKS/mFAS DH domain-containing protein</fullName>
    </recommendedName>
</protein>
<keyword evidence="2" id="KW-0808">Transferase</keyword>
<feature type="non-terminal residue" evidence="6">
    <location>
        <position position="697"/>
    </location>
</feature>
<dbReference type="GO" id="GO:0006633">
    <property type="term" value="P:fatty acid biosynthetic process"/>
    <property type="evidence" value="ECO:0007669"/>
    <property type="project" value="TreeGrafter"/>
</dbReference>
<dbReference type="SUPFAM" id="SSF51735">
    <property type="entry name" value="NAD(P)-binding Rossmann-fold domains"/>
    <property type="match status" value="1"/>
</dbReference>
<dbReference type="InterPro" id="IPR049551">
    <property type="entry name" value="PKS_DH_C"/>
</dbReference>
<dbReference type="Gene3D" id="3.90.180.10">
    <property type="entry name" value="Medium-chain alcohol dehydrogenases, catalytic domain"/>
    <property type="match status" value="1"/>
</dbReference>
<dbReference type="Gene3D" id="3.30.70.3290">
    <property type="match status" value="1"/>
</dbReference>
<reference evidence="6 7" key="1">
    <citation type="submission" date="2019-06" db="EMBL/GenBank/DDBJ databases">
        <title>Streptomyces sporangiiformans sp. nov., a novel actinomycete isolated from soil in Mount Song.</title>
        <authorList>
            <person name="Han L."/>
        </authorList>
    </citation>
    <scope>NUCLEOTIDE SEQUENCE [LARGE SCALE GENOMIC DNA]</scope>
    <source>
        <strain evidence="6 7">NEAU-SSA 1</strain>
    </source>
</reference>
<evidence type="ECO:0000256" key="4">
    <source>
        <dbReference type="PROSITE-ProRule" id="PRU01363"/>
    </source>
</evidence>
<dbReference type="Pfam" id="PF08240">
    <property type="entry name" value="ADH_N"/>
    <property type="match status" value="1"/>
</dbReference>
<keyword evidence="7" id="KW-1185">Reference proteome</keyword>
<dbReference type="InterPro" id="IPR049900">
    <property type="entry name" value="PKS_mFAS_DH"/>
</dbReference>
<dbReference type="PANTHER" id="PTHR43775:SF51">
    <property type="entry name" value="INACTIVE PHENOLPHTHIOCEROL SYNTHESIS POLYKETIDE SYNTHASE TYPE I PKS1-RELATED"/>
    <property type="match status" value="1"/>
</dbReference>
<dbReference type="Gene3D" id="3.40.50.11460">
    <property type="match status" value="1"/>
</dbReference>
<feature type="region of interest" description="N-terminal hotdog fold" evidence="4">
    <location>
        <begin position="86"/>
        <end position="211"/>
    </location>
</feature>
<gene>
    <name evidence="6" type="ORF">FGD71_035140</name>
</gene>
<feature type="domain" description="PKS/mFAS DH" evidence="5">
    <location>
        <begin position="86"/>
        <end position="363"/>
    </location>
</feature>
<dbReference type="CDD" id="cd05195">
    <property type="entry name" value="enoyl_red"/>
    <property type="match status" value="1"/>
</dbReference>
<evidence type="ECO:0000256" key="1">
    <source>
        <dbReference type="ARBA" id="ARBA00004792"/>
    </source>
</evidence>
<feature type="active site" description="Proton donor; for dehydratase activity" evidence="4">
    <location>
        <position position="285"/>
    </location>
</feature>
<dbReference type="PROSITE" id="PS52019">
    <property type="entry name" value="PKS_MFAS_DH"/>
    <property type="match status" value="1"/>
</dbReference>
<dbReference type="SMART" id="SM00826">
    <property type="entry name" value="PKS_DH"/>
    <property type="match status" value="1"/>
</dbReference>
<evidence type="ECO:0000259" key="5">
    <source>
        <dbReference type="PROSITE" id="PS52019"/>
    </source>
</evidence>
<keyword evidence="3" id="KW-0511">Multifunctional enzyme</keyword>
<evidence type="ECO:0000256" key="2">
    <source>
        <dbReference type="ARBA" id="ARBA00022679"/>
    </source>
</evidence>
<dbReference type="Gene3D" id="3.10.129.110">
    <property type="entry name" value="Polyketide synthase dehydratase"/>
    <property type="match status" value="1"/>
</dbReference>
<sequence length="697" mass="72137">MAQESLTGDAQLITALRKDRPEPEALVTALGRLHIAGVGLDWNAVLPGATAVDLPTYAFQRERFWPEAAVGFAGDVTSMGLGAADHPLLGAVVSLAGADGVVLTGRLSVQTHPWLADHVVSGAVFLPGTAFVELGVQAGDRVGCDTVEELTLEAPLVLPEHGGVHVQLAVGAPDAAGRRPLSVHSRADDVASDEPWTRHATGWLVAGTRRAADVDLAAWPPQGAEQVEIDGLYAGLAEAGLAYGPVFQGLRAAWRRGDEVFAEVALPEQEQDRAAAFGLHPALLDTSLHAIGLGDFVEASGGASLPFEWSGVSLYATGAAAVRVRLTSAGANAVAVEVADETGAPVASVDSLVLRAASAQQPVRRTAYRDSLFRTEWTALPSAETTPSRWAAIGPWTTDIGVPVHTADSLTGLATLPELVEHAPDFVLLPCSGTTTGGAEGVTADGTRATVNHVLDVLQTWLADDRFADARLVVVTGGAVPVGPDADVTDLAGAAVWGLIRAAQSENPGRILLADLDAETSSAQALPAALTADEPHVALREGVAYVPRLARVGTDGTLVPPTGETGWFVGPMGSDTLDGLDIEVSDDATVPLAEGELRIAVRAAGVNFRDVLIALGMYPGGAVMGGEVAGVVTEVGPGVTELAVGDRVMAMVERAFGPVMVADHRRVAGFPDDWSFERAATTPIVFLTALFGLRDLA</sequence>
<accession>A0A505DES9</accession>
<feature type="active site" description="Proton acceptor; for dehydratase activity" evidence="4">
    <location>
        <position position="118"/>
    </location>
</feature>
<proteinExistence type="predicted"/>
<dbReference type="InterPro" id="IPR036291">
    <property type="entry name" value="NAD(P)-bd_dom_sf"/>
</dbReference>
<feature type="region of interest" description="C-terminal hotdog fold" evidence="4">
    <location>
        <begin position="224"/>
        <end position="363"/>
    </location>
</feature>
<dbReference type="EMBL" id="VCHX02000238">
    <property type="protein sequence ID" value="TPQ17676.1"/>
    <property type="molecule type" value="Genomic_DNA"/>
</dbReference>